<evidence type="ECO:0000313" key="3">
    <source>
        <dbReference type="Proteomes" id="UP000192652"/>
    </source>
</evidence>
<feature type="chain" id="PRO_5047347969" evidence="1">
    <location>
        <begin position="28"/>
        <end position="175"/>
    </location>
</feature>
<proteinExistence type="predicted"/>
<comment type="caution">
    <text evidence="2">The sequence shown here is derived from an EMBL/GenBank/DDBJ whole genome shotgun (WGS) entry which is preliminary data.</text>
</comment>
<protein>
    <submittedName>
        <fullName evidence="2">Uncharacterized protein</fullName>
    </submittedName>
</protein>
<evidence type="ECO:0000313" key="2">
    <source>
        <dbReference type="EMBL" id="OQP85609.1"/>
    </source>
</evidence>
<reference evidence="2 3" key="1">
    <citation type="journal article" date="2017" name="Antonie Van Leeuwenhoek">
        <title>Rhizobium rhizosphaerae sp. nov., a novel species isolated from rice rhizosphere.</title>
        <authorList>
            <person name="Zhao J.J."/>
            <person name="Zhang J."/>
            <person name="Zhang R.J."/>
            <person name="Zhang C.W."/>
            <person name="Yin H.Q."/>
            <person name="Zhang X.X."/>
        </authorList>
    </citation>
    <scope>NUCLEOTIDE SEQUENCE [LARGE SCALE GENOMIC DNA]</scope>
    <source>
        <strain evidence="2 3">RD15</strain>
    </source>
</reference>
<organism evidence="2 3">
    <name type="scientific">Xaviernesmea rhizosphaerae</name>
    <dbReference type="NCBI Taxonomy" id="1672749"/>
    <lineage>
        <taxon>Bacteria</taxon>
        <taxon>Pseudomonadati</taxon>
        <taxon>Pseudomonadota</taxon>
        <taxon>Alphaproteobacteria</taxon>
        <taxon>Hyphomicrobiales</taxon>
        <taxon>Rhizobiaceae</taxon>
        <taxon>Rhizobium/Agrobacterium group</taxon>
        <taxon>Xaviernesmea</taxon>
    </lineage>
</organism>
<dbReference type="EMBL" id="MSPX01000013">
    <property type="protein sequence ID" value="OQP85609.1"/>
    <property type="molecule type" value="Genomic_DNA"/>
</dbReference>
<keyword evidence="1" id="KW-0732">Signal</keyword>
<keyword evidence="3" id="KW-1185">Reference proteome</keyword>
<accession>A0ABX3PC24</accession>
<gene>
    <name evidence="2" type="ORF">BTR14_15160</name>
</gene>
<evidence type="ECO:0000256" key="1">
    <source>
        <dbReference type="SAM" id="SignalP"/>
    </source>
</evidence>
<feature type="signal peptide" evidence="1">
    <location>
        <begin position="1"/>
        <end position="27"/>
    </location>
</feature>
<name>A0ABX3PC24_9HYPH</name>
<dbReference type="Proteomes" id="UP000192652">
    <property type="component" value="Unassembled WGS sequence"/>
</dbReference>
<sequence length="175" mass="18951">MSSRQPWGPALALGLALALPLSGPASGQTAQSGKPLLSPEILFVTSTGFWQEMEDPNALLDPQGSAAPDGPPSGPKGYYKLIALRQPDGTAQIHLQQIALEAQGPRIVTSAELEEFTRMHAYVTDIRPENSDGITRQPGLFATVYLKTDPQQTETESWTVLIDDIGDIRIERETN</sequence>